<accession>A0ABT8NAM5</accession>
<feature type="compositionally biased region" description="Basic and acidic residues" evidence="1">
    <location>
        <begin position="17"/>
        <end position="26"/>
    </location>
</feature>
<proteinExistence type="predicted"/>
<keyword evidence="3" id="KW-1185">Reference proteome</keyword>
<feature type="region of interest" description="Disordered" evidence="1">
    <location>
        <begin position="1"/>
        <end position="64"/>
    </location>
</feature>
<reference evidence="2 3" key="1">
    <citation type="submission" date="2023-07" db="EMBL/GenBank/DDBJ databases">
        <title>Novel species in genus Planococcus.</title>
        <authorList>
            <person name="Ning S."/>
        </authorList>
    </citation>
    <scope>NUCLEOTIDE SEQUENCE [LARGE SCALE GENOMIC DNA]</scope>
    <source>
        <strain evidence="2 3">N017</strain>
    </source>
</reference>
<protein>
    <submittedName>
        <fullName evidence="2">Uncharacterized protein</fullName>
    </submittedName>
</protein>
<comment type="caution">
    <text evidence="2">The sequence shown here is derived from an EMBL/GenBank/DDBJ whole genome shotgun (WGS) entry which is preliminary data.</text>
</comment>
<feature type="compositionally biased region" description="Acidic residues" evidence="1">
    <location>
        <begin position="27"/>
        <end position="38"/>
    </location>
</feature>
<evidence type="ECO:0000313" key="2">
    <source>
        <dbReference type="EMBL" id="MDN7244945.1"/>
    </source>
</evidence>
<sequence length="64" mass="7339">MGKDDFSTERQPNSNGTEDRRQREEFETIEQESNEDGIEMGKKGAHSNLGIGDEQNPIKEREQD</sequence>
<gene>
    <name evidence="2" type="ORF">QWY13_05490</name>
</gene>
<name>A0ABT8NAM5_9BACL</name>
<dbReference type="EMBL" id="JAUJWU010000001">
    <property type="protein sequence ID" value="MDN7244945.1"/>
    <property type="molecule type" value="Genomic_DNA"/>
</dbReference>
<evidence type="ECO:0000313" key="3">
    <source>
        <dbReference type="Proteomes" id="UP001172142"/>
    </source>
</evidence>
<dbReference type="RefSeq" id="WP_300990286.1">
    <property type="nucleotide sequence ID" value="NZ_CP129235.1"/>
</dbReference>
<organism evidence="2 3">
    <name type="scientific">Planococcus shenhongbingii</name>
    <dbReference type="NCBI Taxonomy" id="3058398"/>
    <lineage>
        <taxon>Bacteria</taxon>
        <taxon>Bacillati</taxon>
        <taxon>Bacillota</taxon>
        <taxon>Bacilli</taxon>
        <taxon>Bacillales</taxon>
        <taxon>Caryophanaceae</taxon>
        <taxon>Planococcus</taxon>
    </lineage>
</organism>
<evidence type="ECO:0000256" key="1">
    <source>
        <dbReference type="SAM" id="MobiDB-lite"/>
    </source>
</evidence>
<dbReference type="Proteomes" id="UP001172142">
    <property type="component" value="Unassembled WGS sequence"/>
</dbReference>